<sequence>MTTTKRSPRRRAIILVPTAAALLLTAACGASSGGASSSSAASSPSGESSASSSSSAEPSSSASSETPAYCADDAATALPALQPSGIVGQGPNGEPAASPDDVAISDADAATIKAGKNGTPFKVAIVFQFSGDWPNGQTKGLTDEFSKYGVEIISNTEANFKVDKQIANIENAIQLQPDGIISIPVDDVATAPAYKKVSEAGIKLVFMDNAAKGLKAPQDYQAVISADSQGNGQVAAKKLSCYIPQDGTVGIVDFGITFFVTNQRTKGAKDWFAANRPDIKIKEGNFTDPNQAGDVAANFLTANPDVNGVWAVWDGPAQGVISALRAQGKNLPVTTIDLGDQAATDLASSEFLKGVGAQRPYEQGVAEARAMMLTLIGKTVPAWIGVPALPVIQNNLRQGYEDSWAKPLPEKPEAACKTNEPKCA</sequence>
<feature type="region of interest" description="Disordered" evidence="4">
    <location>
        <begin position="82"/>
        <end position="101"/>
    </location>
</feature>
<dbReference type="InterPro" id="IPR025997">
    <property type="entry name" value="SBP_2_dom"/>
</dbReference>
<keyword evidence="3" id="KW-0732">Signal</keyword>
<dbReference type="PANTHER" id="PTHR46847:SF1">
    <property type="entry name" value="D-ALLOSE-BINDING PERIPLASMIC PROTEIN-RELATED"/>
    <property type="match status" value="1"/>
</dbReference>
<dbReference type="SUPFAM" id="SSF53822">
    <property type="entry name" value="Periplasmic binding protein-like I"/>
    <property type="match status" value="1"/>
</dbReference>
<dbReference type="CDD" id="cd06316">
    <property type="entry name" value="PBP1_ABC_sugar_binding-like"/>
    <property type="match status" value="1"/>
</dbReference>
<evidence type="ECO:0000256" key="1">
    <source>
        <dbReference type="ARBA" id="ARBA00004196"/>
    </source>
</evidence>
<evidence type="ECO:0000256" key="3">
    <source>
        <dbReference type="ARBA" id="ARBA00022729"/>
    </source>
</evidence>
<dbReference type="PANTHER" id="PTHR46847">
    <property type="entry name" value="D-ALLOSE-BINDING PERIPLASMIC PROTEIN-RELATED"/>
    <property type="match status" value="1"/>
</dbReference>
<evidence type="ECO:0000313" key="6">
    <source>
        <dbReference type="EMBL" id="CAB4944682.1"/>
    </source>
</evidence>
<dbReference type="EMBL" id="CAFBNF010000107">
    <property type="protein sequence ID" value="CAB4944682.1"/>
    <property type="molecule type" value="Genomic_DNA"/>
</dbReference>
<evidence type="ECO:0000256" key="4">
    <source>
        <dbReference type="SAM" id="MobiDB-lite"/>
    </source>
</evidence>
<evidence type="ECO:0000256" key="2">
    <source>
        <dbReference type="ARBA" id="ARBA00007639"/>
    </source>
</evidence>
<dbReference type="AlphaFoldDB" id="A0A6J7JRH0"/>
<comment type="subcellular location">
    <subcellularLocation>
        <location evidence="1">Cell envelope</location>
    </subcellularLocation>
</comment>
<dbReference type="InterPro" id="IPR028082">
    <property type="entry name" value="Peripla_BP_I"/>
</dbReference>
<name>A0A6J7JRH0_9ZZZZ</name>
<organism evidence="6">
    <name type="scientific">freshwater metagenome</name>
    <dbReference type="NCBI Taxonomy" id="449393"/>
    <lineage>
        <taxon>unclassified sequences</taxon>
        <taxon>metagenomes</taxon>
        <taxon>ecological metagenomes</taxon>
    </lineage>
</organism>
<comment type="similarity">
    <text evidence="2">Belongs to the bacterial solute-binding protein 2 family.</text>
</comment>
<accession>A0A6J7JRH0</accession>
<feature type="domain" description="Periplasmic binding protein" evidence="5">
    <location>
        <begin position="126"/>
        <end position="378"/>
    </location>
</feature>
<evidence type="ECO:0000259" key="5">
    <source>
        <dbReference type="Pfam" id="PF13407"/>
    </source>
</evidence>
<dbReference type="Pfam" id="PF13407">
    <property type="entry name" value="Peripla_BP_4"/>
    <property type="match status" value="1"/>
</dbReference>
<proteinExistence type="inferred from homology"/>
<feature type="region of interest" description="Disordered" evidence="4">
    <location>
        <begin position="30"/>
        <end position="67"/>
    </location>
</feature>
<dbReference type="Gene3D" id="3.40.50.2300">
    <property type="match status" value="2"/>
</dbReference>
<gene>
    <name evidence="6" type="ORF">UFOPK3773_01054</name>
</gene>
<protein>
    <submittedName>
        <fullName evidence="6">Unannotated protein</fullName>
    </submittedName>
</protein>
<dbReference type="GO" id="GO:0030246">
    <property type="term" value="F:carbohydrate binding"/>
    <property type="evidence" value="ECO:0007669"/>
    <property type="project" value="UniProtKB-ARBA"/>
</dbReference>
<dbReference type="PROSITE" id="PS51257">
    <property type="entry name" value="PROKAR_LIPOPROTEIN"/>
    <property type="match status" value="1"/>
</dbReference>
<dbReference type="GO" id="GO:0030313">
    <property type="term" value="C:cell envelope"/>
    <property type="evidence" value="ECO:0007669"/>
    <property type="project" value="UniProtKB-SubCell"/>
</dbReference>
<reference evidence="6" key="1">
    <citation type="submission" date="2020-05" db="EMBL/GenBank/DDBJ databases">
        <authorList>
            <person name="Chiriac C."/>
            <person name="Salcher M."/>
            <person name="Ghai R."/>
            <person name="Kavagutti S V."/>
        </authorList>
    </citation>
    <scope>NUCLEOTIDE SEQUENCE</scope>
</reference>
<feature type="region of interest" description="Disordered" evidence="4">
    <location>
        <begin position="403"/>
        <end position="424"/>
    </location>
</feature>